<keyword evidence="2" id="KW-1185">Reference proteome</keyword>
<accession>A0A1C7MZL9</accession>
<organism evidence="1 2">
    <name type="scientific">Choanephora cucurbitarum</name>
    <dbReference type="NCBI Taxonomy" id="101091"/>
    <lineage>
        <taxon>Eukaryota</taxon>
        <taxon>Fungi</taxon>
        <taxon>Fungi incertae sedis</taxon>
        <taxon>Mucoromycota</taxon>
        <taxon>Mucoromycotina</taxon>
        <taxon>Mucoromycetes</taxon>
        <taxon>Mucorales</taxon>
        <taxon>Mucorineae</taxon>
        <taxon>Choanephoraceae</taxon>
        <taxon>Choanephoroideae</taxon>
        <taxon>Choanephora</taxon>
    </lineage>
</organism>
<sequence length="76" mass="8749">MISFIPSSCRKHVSTRLLMVGRKFMKSTSVRALQNDQKKEAVTVVTATTTTTNDVPYLNHKHKKVSFRHSTLIIWF</sequence>
<reference evidence="1 2" key="1">
    <citation type="submission" date="2016-03" db="EMBL/GenBank/DDBJ databases">
        <title>Choanephora cucurbitarum.</title>
        <authorList>
            <person name="Min B."/>
            <person name="Park H."/>
            <person name="Park J.-H."/>
            <person name="Shin H.-D."/>
            <person name="Choi I.-G."/>
        </authorList>
    </citation>
    <scope>NUCLEOTIDE SEQUENCE [LARGE SCALE GENOMIC DNA]</scope>
    <source>
        <strain evidence="1 2">KUS-F28377</strain>
    </source>
</reference>
<evidence type="ECO:0000313" key="1">
    <source>
        <dbReference type="EMBL" id="OBZ82188.1"/>
    </source>
</evidence>
<gene>
    <name evidence="1" type="ORF">A0J61_09762</name>
</gene>
<dbReference type="Proteomes" id="UP000093000">
    <property type="component" value="Unassembled WGS sequence"/>
</dbReference>
<name>A0A1C7MZL9_9FUNG</name>
<dbReference type="InParanoid" id="A0A1C7MZL9"/>
<dbReference type="EMBL" id="LUGH01000930">
    <property type="protein sequence ID" value="OBZ82188.1"/>
    <property type="molecule type" value="Genomic_DNA"/>
</dbReference>
<protein>
    <submittedName>
        <fullName evidence="1">Uncharacterized protein</fullName>
    </submittedName>
</protein>
<comment type="caution">
    <text evidence="1">The sequence shown here is derived from an EMBL/GenBank/DDBJ whole genome shotgun (WGS) entry which is preliminary data.</text>
</comment>
<proteinExistence type="predicted"/>
<dbReference type="AlphaFoldDB" id="A0A1C7MZL9"/>
<evidence type="ECO:0000313" key="2">
    <source>
        <dbReference type="Proteomes" id="UP000093000"/>
    </source>
</evidence>